<reference evidence="1 2" key="1">
    <citation type="submission" date="2024-06" db="EMBL/GenBank/DDBJ databases">
        <title>Genome of Rhodovulum iodosum, a marine photoferrotroph.</title>
        <authorList>
            <person name="Bianchini G."/>
            <person name="Nikeleit V."/>
            <person name="Kappler A."/>
            <person name="Bryce C."/>
            <person name="Sanchez-Baracaldo P."/>
        </authorList>
    </citation>
    <scope>NUCLEOTIDE SEQUENCE [LARGE SCALE GENOMIC DNA]</scope>
    <source>
        <strain evidence="1 2">UT/N1</strain>
    </source>
</reference>
<comment type="caution">
    <text evidence="1">The sequence shown here is derived from an EMBL/GenBank/DDBJ whole genome shotgun (WGS) entry which is preliminary data.</text>
</comment>
<evidence type="ECO:0000313" key="2">
    <source>
        <dbReference type="Proteomes" id="UP001560019"/>
    </source>
</evidence>
<evidence type="ECO:0000313" key="1">
    <source>
        <dbReference type="EMBL" id="MEX5730234.1"/>
    </source>
</evidence>
<dbReference type="EMBL" id="JBEHHI010000005">
    <property type="protein sequence ID" value="MEX5730234.1"/>
    <property type="molecule type" value="Genomic_DNA"/>
</dbReference>
<sequence length="87" mass="8884">MPHDAFLDFQPGLQSPALHLEPITPSDTADLARVTRALNVAGAGSVRVVTVTGQTGDIHVAAGIPFPIRVVRVLATGTTATGITGLS</sequence>
<keyword evidence="2" id="KW-1185">Reference proteome</keyword>
<gene>
    <name evidence="1" type="ORF">Ga0609869_003587</name>
</gene>
<accession>A0ABV3XYU3</accession>
<dbReference type="Proteomes" id="UP001560019">
    <property type="component" value="Unassembled WGS sequence"/>
</dbReference>
<protein>
    <submittedName>
        <fullName evidence="1">Uncharacterized protein</fullName>
    </submittedName>
</protein>
<name>A0ABV3XYU3_9RHOB</name>
<proteinExistence type="predicted"/>
<dbReference type="RefSeq" id="WP_125403198.1">
    <property type="nucleotide sequence ID" value="NZ_JBEHHI010000005.1"/>
</dbReference>
<organism evidence="1 2">
    <name type="scientific">Rhodovulum iodosum</name>
    <dbReference type="NCBI Taxonomy" id="68291"/>
    <lineage>
        <taxon>Bacteria</taxon>
        <taxon>Pseudomonadati</taxon>
        <taxon>Pseudomonadota</taxon>
        <taxon>Alphaproteobacteria</taxon>
        <taxon>Rhodobacterales</taxon>
        <taxon>Paracoccaceae</taxon>
        <taxon>Rhodovulum</taxon>
    </lineage>
</organism>